<comment type="function">
    <text evidence="1">May act as a substrate-specific adapter of an E3 ubiquitin-protein ligase complex (CUL3-RBX1-BTB) which mediates the ubiquitination and subsequent proteasomal degradation of target proteins.</text>
</comment>
<dbReference type="AlphaFoldDB" id="A0A812XIN6"/>
<dbReference type="PANTHER" id="PTHR47274">
    <property type="entry name" value="BTB/POZ DOMAIN CONTAINING PROTEIN, EXPRESSED-RELATED"/>
    <property type="match status" value="1"/>
</dbReference>
<evidence type="ECO:0000313" key="3">
    <source>
        <dbReference type="EMBL" id="CAE7725572.1"/>
    </source>
</evidence>
<comment type="caution">
    <text evidence="3">The sequence shown here is derived from an EMBL/GenBank/DDBJ whole genome shotgun (WGS) entry which is preliminary data.</text>
</comment>
<sequence length="138" mass="15546">MSQVTFRLSEGPPVYFDKRILVARSEYFREMLAGDAWKEAKSGEVDLSKNPHMNHRNLQAILQFLCDGTFSSDADTAKALAVRCIADEYRLTQLVVQAEKHLERLLSWDNALEFLGHVQGWTVHPLPATSVGASRNKS</sequence>
<evidence type="ECO:0000259" key="2">
    <source>
        <dbReference type="PROSITE" id="PS50097"/>
    </source>
</evidence>
<keyword evidence="4" id="KW-1185">Reference proteome</keyword>
<dbReference type="OrthoDB" id="420987at2759"/>
<dbReference type="Proteomes" id="UP000649617">
    <property type="component" value="Unassembled WGS sequence"/>
</dbReference>
<gene>
    <name evidence="3" type="ORF">SPIL2461_LOCUS20747</name>
</gene>
<feature type="domain" description="BTB" evidence="2">
    <location>
        <begin position="2"/>
        <end position="74"/>
    </location>
</feature>
<dbReference type="InterPro" id="IPR044784">
    <property type="entry name" value="At1g01640-like"/>
</dbReference>
<evidence type="ECO:0000313" key="4">
    <source>
        <dbReference type="Proteomes" id="UP000649617"/>
    </source>
</evidence>
<proteinExistence type="predicted"/>
<dbReference type="InterPro" id="IPR011333">
    <property type="entry name" value="SKP1/BTB/POZ_sf"/>
</dbReference>
<dbReference type="InterPro" id="IPR000210">
    <property type="entry name" value="BTB/POZ_dom"/>
</dbReference>
<accession>A0A812XIN6</accession>
<dbReference type="Pfam" id="PF00651">
    <property type="entry name" value="BTB"/>
    <property type="match status" value="1"/>
</dbReference>
<protein>
    <recommendedName>
        <fullName evidence="2">BTB domain-containing protein</fullName>
    </recommendedName>
</protein>
<dbReference type="Gene3D" id="3.30.710.10">
    <property type="entry name" value="Potassium Channel Kv1.1, Chain A"/>
    <property type="match status" value="1"/>
</dbReference>
<name>A0A812XIN6_SYMPI</name>
<dbReference type="PROSITE" id="PS50097">
    <property type="entry name" value="BTB"/>
    <property type="match status" value="1"/>
</dbReference>
<reference evidence="3" key="1">
    <citation type="submission" date="2021-02" db="EMBL/GenBank/DDBJ databases">
        <authorList>
            <person name="Dougan E. K."/>
            <person name="Rhodes N."/>
            <person name="Thang M."/>
            <person name="Chan C."/>
        </authorList>
    </citation>
    <scope>NUCLEOTIDE SEQUENCE</scope>
</reference>
<evidence type="ECO:0000256" key="1">
    <source>
        <dbReference type="ARBA" id="ARBA00002668"/>
    </source>
</evidence>
<dbReference type="EMBL" id="CAJNIZ010045637">
    <property type="protein sequence ID" value="CAE7725572.1"/>
    <property type="molecule type" value="Genomic_DNA"/>
</dbReference>
<organism evidence="3 4">
    <name type="scientific">Symbiodinium pilosum</name>
    <name type="common">Dinoflagellate</name>
    <dbReference type="NCBI Taxonomy" id="2952"/>
    <lineage>
        <taxon>Eukaryota</taxon>
        <taxon>Sar</taxon>
        <taxon>Alveolata</taxon>
        <taxon>Dinophyceae</taxon>
        <taxon>Suessiales</taxon>
        <taxon>Symbiodiniaceae</taxon>
        <taxon>Symbiodinium</taxon>
    </lineage>
</organism>
<dbReference type="SUPFAM" id="SSF54695">
    <property type="entry name" value="POZ domain"/>
    <property type="match status" value="1"/>
</dbReference>